<evidence type="ECO:0000313" key="1">
    <source>
        <dbReference type="EMBL" id="TKW58689.1"/>
    </source>
</evidence>
<accession>A0A4U6XSF5</accession>
<evidence type="ECO:0000313" key="2">
    <source>
        <dbReference type="Proteomes" id="UP000310108"/>
    </source>
</evidence>
<gene>
    <name evidence="1" type="ORF">CTA1_9299</name>
</gene>
<protein>
    <submittedName>
        <fullName evidence="1">Uncharacterized protein</fullName>
    </submittedName>
</protein>
<proteinExistence type="predicted"/>
<dbReference type="EMBL" id="PJEX01000021">
    <property type="protein sequence ID" value="TKW58689.1"/>
    <property type="molecule type" value="Genomic_DNA"/>
</dbReference>
<dbReference type="AlphaFoldDB" id="A0A4U6XSF5"/>
<name>A0A4U6XSF5_9PEZI</name>
<comment type="caution">
    <text evidence="1">The sequence shown here is derived from an EMBL/GenBank/DDBJ whole genome shotgun (WGS) entry which is preliminary data.</text>
</comment>
<keyword evidence="2" id="KW-1185">Reference proteome</keyword>
<sequence length="135" mass="15084">MPTTRHVPFARQVETSRKVDTPSTSLVVHNRAARLNRLNDPPEDKHVAQNLLNQYTDFLGSPKTRVLFREASKLPELQFRDLVGDLPAPAFIRTTDLGAEIESLQRALAYFLQTVSGVPNGVFDHVGSFESDLRG</sequence>
<dbReference type="Proteomes" id="UP000310108">
    <property type="component" value="Unassembled WGS sequence"/>
</dbReference>
<reference evidence="1 2" key="1">
    <citation type="journal article" date="2019" name="PLoS ONE">
        <title>Comparative genome analysis indicates high evolutionary potential of pathogenicity genes in Colletotrichum tanaceti.</title>
        <authorList>
            <person name="Lelwala R.V."/>
            <person name="Korhonen P.K."/>
            <person name="Young N.D."/>
            <person name="Scott J.B."/>
            <person name="Ades P.A."/>
            <person name="Gasser R.B."/>
            <person name="Taylor P.W.J."/>
        </authorList>
    </citation>
    <scope>NUCLEOTIDE SEQUENCE [LARGE SCALE GENOMIC DNA]</scope>
    <source>
        <strain evidence="1">BRIP57314</strain>
    </source>
</reference>
<organism evidence="1 2">
    <name type="scientific">Colletotrichum tanaceti</name>
    <dbReference type="NCBI Taxonomy" id="1306861"/>
    <lineage>
        <taxon>Eukaryota</taxon>
        <taxon>Fungi</taxon>
        <taxon>Dikarya</taxon>
        <taxon>Ascomycota</taxon>
        <taxon>Pezizomycotina</taxon>
        <taxon>Sordariomycetes</taxon>
        <taxon>Hypocreomycetidae</taxon>
        <taxon>Glomerellales</taxon>
        <taxon>Glomerellaceae</taxon>
        <taxon>Colletotrichum</taxon>
        <taxon>Colletotrichum destructivum species complex</taxon>
    </lineage>
</organism>